<evidence type="ECO:0000259" key="2">
    <source>
        <dbReference type="Pfam" id="PF07727"/>
    </source>
</evidence>
<proteinExistence type="predicted"/>
<keyword evidence="1" id="KW-0812">Transmembrane</keyword>
<evidence type="ECO:0000313" key="3">
    <source>
        <dbReference type="EMBL" id="GLI62487.1"/>
    </source>
</evidence>
<dbReference type="InterPro" id="IPR013103">
    <property type="entry name" value="RVT_2"/>
</dbReference>
<accession>A0ABQ5RY12</accession>
<keyword evidence="4" id="KW-1185">Reference proteome</keyword>
<dbReference type="EMBL" id="BSDZ01000013">
    <property type="protein sequence ID" value="GLI62487.1"/>
    <property type="molecule type" value="Genomic_DNA"/>
</dbReference>
<evidence type="ECO:0000313" key="4">
    <source>
        <dbReference type="Proteomes" id="UP001165090"/>
    </source>
</evidence>
<keyword evidence="1" id="KW-0472">Membrane</keyword>
<feature type="domain" description="Reverse transcriptase Ty1/copia-type" evidence="2">
    <location>
        <begin position="66"/>
        <end position="111"/>
    </location>
</feature>
<protein>
    <recommendedName>
        <fullName evidence="2">Reverse transcriptase Ty1/copia-type domain-containing protein</fullName>
    </recommendedName>
</protein>
<name>A0ABQ5RY12_9CHLO</name>
<feature type="transmembrane region" description="Helical" evidence="1">
    <location>
        <begin position="6"/>
        <end position="25"/>
    </location>
</feature>
<dbReference type="Proteomes" id="UP001165090">
    <property type="component" value="Unassembled WGS sequence"/>
</dbReference>
<comment type="caution">
    <text evidence="3">The sequence shown here is derived from an EMBL/GenBank/DDBJ whole genome shotgun (WGS) entry which is preliminary data.</text>
</comment>
<feature type="transmembrane region" description="Helical" evidence="1">
    <location>
        <begin position="37"/>
        <end position="56"/>
    </location>
</feature>
<sequence length="148" mass="16425">MHISIHISPCLLPAACVVDLIILQQPLRSSPQSRNEVAYVGGIWHSYIYIYIYIYIYGGRTQAVGSSFRALSAVAAARSLNVHELEVSTAFLNGDLNAEIWMRQPQGYKSKTRGLPAICLSPFMDFTWLLIVGTNKNVLTLLIASLKI</sequence>
<keyword evidence="1" id="KW-1133">Transmembrane helix</keyword>
<organism evidence="3 4">
    <name type="scientific">Volvox africanus</name>
    <dbReference type="NCBI Taxonomy" id="51714"/>
    <lineage>
        <taxon>Eukaryota</taxon>
        <taxon>Viridiplantae</taxon>
        <taxon>Chlorophyta</taxon>
        <taxon>core chlorophytes</taxon>
        <taxon>Chlorophyceae</taxon>
        <taxon>CS clade</taxon>
        <taxon>Chlamydomonadales</taxon>
        <taxon>Volvocaceae</taxon>
        <taxon>Volvox</taxon>
    </lineage>
</organism>
<reference evidence="3 4" key="1">
    <citation type="journal article" date="2023" name="IScience">
        <title>Expanded male sex-determining region conserved during the evolution of homothallism in the green alga Volvox.</title>
        <authorList>
            <person name="Yamamoto K."/>
            <person name="Matsuzaki R."/>
            <person name="Mahakham W."/>
            <person name="Heman W."/>
            <person name="Sekimoto H."/>
            <person name="Kawachi M."/>
            <person name="Minakuchi Y."/>
            <person name="Toyoda A."/>
            <person name="Nozaki H."/>
        </authorList>
    </citation>
    <scope>NUCLEOTIDE SEQUENCE [LARGE SCALE GENOMIC DNA]</scope>
    <source>
        <strain evidence="3 4">NIES-4468</strain>
    </source>
</reference>
<gene>
    <name evidence="3" type="ORF">VaNZ11_005118</name>
</gene>
<evidence type="ECO:0000256" key="1">
    <source>
        <dbReference type="SAM" id="Phobius"/>
    </source>
</evidence>
<dbReference type="Pfam" id="PF07727">
    <property type="entry name" value="RVT_2"/>
    <property type="match status" value="1"/>
</dbReference>